<protein>
    <submittedName>
        <fullName evidence="2">Uncharacterized protein</fullName>
    </submittedName>
</protein>
<feature type="region of interest" description="Disordered" evidence="1">
    <location>
        <begin position="58"/>
        <end position="132"/>
    </location>
</feature>
<sequence>KSIKVTSSASSTISSTTNNKNGKVVDILDQDGSEAPAALNLPLGNLYFGYKYVPPKSAQDAQGIEVKEPVFEGAGQTLRPPRKNARGSGTNSPAPSMTSSTGASSSRAPTPAPPAEPKPDLVPFQGKGNTMR</sequence>
<feature type="region of interest" description="Disordered" evidence="1">
    <location>
        <begin position="1"/>
        <end position="24"/>
    </location>
</feature>
<dbReference type="Proteomes" id="UP000696485">
    <property type="component" value="Unassembled WGS sequence"/>
</dbReference>
<name>A0A9P5SF28_9FUNG</name>
<feature type="compositionally biased region" description="Low complexity" evidence="1">
    <location>
        <begin position="1"/>
        <end position="21"/>
    </location>
</feature>
<feature type="compositionally biased region" description="Low complexity" evidence="1">
    <location>
        <begin position="92"/>
        <end position="109"/>
    </location>
</feature>
<accession>A0A9P5SF28</accession>
<keyword evidence="3" id="KW-1185">Reference proteome</keyword>
<evidence type="ECO:0000313" key="2">
    <source>
        <dbReference type="EMBL" id="KAF9324384.1"/>
    </source>
</evidence>
<feature type="non-terminal residue" evidence="2">
    <location>
        <position position="1"/>
    </location>
</feature>
<evidence type="ECO:0000313" key="3">
    <source>
        <dbReference type="Proteomes" id="UP000696485"/>
    </source>
</evidence>
<gene>
    <name evidence="2" type="ORF">BG006_000566</name>
</gene>
<evidence type="ECO:0000256" key="1">
    <source>
        <dbReference type="SAM" id="MobiDB-lite"/>
    </source>
</evidence>
<reference evidence="2" key="1">
    <citation type="journal article" date="2020" name="Fungal Divers.">
        <title>Resolving the Mortierellaceae phylogeny through synthesis of multi-gene phylogenetics and phylogenomics.</title>
        <authorList>
            <person name="Vandepol N."/>
            <person name="Liber J."/>
            <person name="Desiro A."/>
            <person name="Na H."/>
            <person name="Kennedy M."/>
            <person name="Barry K."/>
            <person name="Grigoriev I.V."/>
            <person name="Miller A.N."/>
            <person name="O'Donnell K."/>
            <person name="Stajich J.E."/>
            <person name="Bonito G."/>
        </authorList>
    </citation>
    <scope>NUCLEOTIDE SEQUENCE</scope>
    <source>
        <strain evidence="2">NVP1</strain>
    </source>
</reference>
<proteinExistence type="predicted"/>
<organism evidence="2 3">
    <name type="scientific">Podila minutissima</name>
    <dbReference type="NCBI Taxonomy" id="64525"/>
    <lineage>
        <taxon>Eukaryota</taxon>
        <taxon>Fungi</taxon>
        <taxon>Fungi incertae sedis</taxon>
        <taxon>Mucoromycota</taxon>
        <taxon>Mortierellomycotina</taxon>
        <taxon>Mortierellomycetes</taxon>
        <taxon>Mortierellales</taxon>
        <taxon>Mortierellaceae</taxon>
        <taxon>Podila</taxon>
    </lineage>
</organism>
<dbReference type="EMBL" id="JAAAUY010001098">
    <property type="protein sequence ID" value="KAF9324384.1"/>
    <property type="molecule type" value="Genomic_DNA"/>
</dbReference>
<dbReference type="AlphaFoldDB" id="A0A9P5SF28"/>
<comment type="caution">
    <text evidence="2">The sequence shown here is derived from an EMBL/GenBank/DDBJ whole genome shotgun (WGS) entry which is preliminary data.</text>
</comment>